<proteinExistence type="inferred from homology"/>
<dbReference type="Proteomes" id="UP000276223">
    <property type="component" value="Unassembled WGS sequence"/>
</dbReference>
<dbReference type="EMBL" id="RJVA01000014">
    <property type="protein sequence ID" value="ROQ90637.1"/>
    <property type="molecule type" value="Genomic_DNA"/>
</dbReference>
<comment type="function">
    <text evidence="11">Involved in the type II fatty acid elongation cycle. Catalyzes the elongation of a wide range of acyl-ACP by the addition of two carbons from malonyl-ACP to an acyl acceptor. Can efficiently catalyze the conversion of palmitoleoyl-ACP (cis-hexadec-9-enoyl-ACP) to cis-vaccenoyl-ACP (cis-octadec-11-enoyl-ACP), an essential step in the thermal regulation of fatty acid composition.</text>
</comment>
<dbReference type="UniPathway" id="UPA00094"/>
<evidence type="ECO:0000256" key="9">
    <source>
        <dbReference type="ARBA" id="ARBA00023160"/>
    </source>
</evidence>
<feature type="active site" description="For beta-ketoacyl synthase activity" evidence="12">
    <location>
        <position position="167"/>
    </location>
</feature>
<evidence type="ECO:0000256" key="5">
    <source>
        <dbReference type="ARBA" id="ARBA00022516"/>
    </source>
</evidence>
<feature type="domain" description="Ketosynthase family 3 (KS3)" evidence="14">
    <location>
        <begin position="6"/>
        <end position="414"/>
    </location>
</feature>
<evidence type="ECO:0000256" key="1">
    <source>
        <dbReference type="ARBA" id="ARBA00005194"/>
    </source>
</evidence>
<evidence type="ECO:0000256" key="10">
    <source>
        <dbReference type="ARBA" id="ARBA00023315"/>
    </source>
</evidence>
<organism evidence="15 16">
    <name type="scientific">Desulfosoma caldarium</name>
    <dbReference type="NCBI Taxonomy" id="610254"/>
    <lineage>
        <taxon>Bacteria</taxon>
        <taxon>Pseudomonadati</taxon>
        <taxon>Thermodesulfobacteriota</taxon>
        <taxon>Syntrophobacteria</taxon>
        <taxon>Syntrophobacterales</taxon>
        <taxon>Syntrophobacteraceae</taxon>
        <taxon>Desulfosoma</taxon>
    </lineage>
</organism>
<keyword evidence="10 11" id="KW-0012">Acyltransferase</keyword>
<dbReference type="GO" id="GO:0005829">
    <property type="term" value="C:cytosol"/>
    <property type="evidence" value="ECO:0007669"/>
    <property type="project" value="TreeGrafter"/>
</dbReference>
<comment type="caution">
    <text evidence="15">The sequence shown here is derived from an EMBL/GenBank/DDBJ whole genome shotgun (WGS) entry which is preliminary data.</text>
</comment>
<dbReference type="NCBIfam" id="NF004970">
    <property type="entry name" value="PRK06333.1"/>
    <property type="match status" value="1"/>
</dbReference>
<comment type="pathway">
    <text evidence="1 11">Lipid metabolism; fatty acid biosynthesis.</text>
</comment>
<dbReference type="RefSeq" id="WP_123291160.1">
    <property type="nucleotide sequence ID" value="NZ_RJVA01000014.1"/>
</dbReference>
<dbReference type="PIRSF" id="PIRSF000447">
    <property type="entry name" value="KAS_II"/>
    <property type="match status" value="1"/>
</dbReference>
<dbReference type="InterPro" id="IPR020841">
    <property type="entry name" value="PKS_Beta-ketoAc_synthase_dom"/>
</dbReference>
<evidence type="ECO:0000256" key="4">
    <source>
        <dbReference type="ARBA" id="ARBA00014657"/>
    </source>
</evidence>
<dbReference type="GO" id="GO:0004315">
    <property type="term" value="F:3-oxoacyl-[acyl-carrier-protein] synthase activity"/>
    <property type="evidence" value="ECO:0007669"/>
    <property type="project" value="UniProtKB-UniRule"/>
</dbReference>
<dbReference type="EC" id="2.3.1.179" evidence="3 11"/>
<dbReference type="GO" id="GO:0006633">
    <property type="term" value="P:fatty acid biosynthetic process"/>
    <property type="evidence" value="ECO:0007669"/>
    <property type="project" value="UniProtKB-UniRule"/>
</dbReference>
<comment type="similarity">
    <text evidence="2 11 13">Belongs to the thiolase-like superfamily. Beta-ketoacyl-ACP synthases family.</text>
</comment>
<evidence type="ECO:0000256" key="12">
    <source>
        <dbReference type="PIRSR" id="PIRSR000447-1"/>
    </source>
</evidence>
<dbReference type="FunFam" id="3.40.47.10:FF:000009">
    <property type="entry name" value="3-oxoacyl-[acyl-carrier-protein] synthase 2"/>
    <property type="match status" value="1"/>
</dbReference>
<dbReference type="CDD" id="cd00834">
    <property type="entry name" value="KAS_I_II"/>
    <property type="match status" value="1"/>
</dbReference>
<comment type="catalytic activity">
    <reaction evidence="11">
        <text>a fatty acyl-[ACP] + malonyl-[ACP] + H(+) = a 3-oxoacyl-[ACP] + holo-[ACP] + CO2</text>
        <dbReference type="Rhea" id="RHEA:22836"/>
        <dbReference type="Rhea" id="RHEA-COMP:9623"/>
        <dbReference type="Rhea" id="RHEA-COMP:9685"/>
        <dbReference type="Rhea" id="RHEA-COMP:9916"/>
        <dbReference type="Rhea" id="RHEA-COMP:14125"/>
        <dbReference type="ChEBI" id="CHEBI:15378"/>
        <dbReference type="ChEBI" id="CHEBI:16526"/>
        <dbReference type="ChEBI" id="CHEBI:64479"/>
        <dbReference type="ChEBI" id="CHEBI:78449"/>
        <dbReference type="ChEBI" id="CHEBI:78776"/>
        <dbReference type="ChEBI" id="CHEBI:138651"/>
    </reaction>
</comment>
<evidence type="ECO:0000256" key="6">
    <source>
        <dbReference type="ARBA" id="ARBA00022679"/>
    </source>
</evidence>
<dbReference type="OrthoDB" id="9808669at2"/>
<evidence type="ECO:0000256" key="3">
    <source>
        <dbReference type="ARBA" id="ARBA00012356"/>
    </source>
</evidence>
<name>A0A3N1UQ41_9BACT</name>
<evidence type="ECO:0000313" key="16">
    <source>
        <dbReference type="Proteomes" id="UP000276223"/>
    </source>
</evidence>
<comment type="catalytic activity">
    <reaction evidence="11">
        <text>(9Z)-hexadecenoyl-[ACP] + malonyl-[ACP] + H(+) = 3-oxo-(11Z)-octadecenoyl-[ACP] + holo-[ACP] + CO2</text>
        <dbReference type="Rhea" id="RHEA:55040"/>
        <dbReference type="Rhea" id="RHEA-COMP:9623"/>
        <dbReference type="Rhea" id="RHEA-COMP:9685"/>
        <dbReference type="Rhea" id="RHEA-COMP:10800"/>
        <dbReference type="Rhea" id="RHEA-COMP:14074"/>
        <dbReference type="ChEBI" id="CHEBI:15378"/>
        <dbReference type="ChEBI" id="CHEBI:16526"/>
        <dbReference type="ChEBI" id="CHEBI:64479"/>
        <dbReference type="ChEBI" id="CHEBI:78449"/>
        <dbReference type="ChEBI" id="CHEBI:83989"/>
        <dbReference type="ChEBI" id="CHEBI:138538"/>
        <dbReference type="EC" id="2.3.1.179"/>
    </reaction>
</comment>
<dbReference type="InterPro" id="IPR016039">
    <property type="entry name" value="Thiolase-like"/>
</dbReference>
<dbReference type="AlphaFoldDB" id="A0A3N1UQ41"/>
<reference evidence="15 16" key="1">
    <citation type="submission" date="2018-11" db="EMBL/GenBank/DDBJ databases">
        <title>Genomic Encyclopedia of Type Strains, Phase IV (KMG-IV): sequencing the most valuable type-strain genomes for metagenomic binning, comparative biology and taxonomic classification.</title>
        <authorList>
            <person name="Goeker M."/>
        </authorList>
    </citation>
    <scope>NUCLEOTIDE SEQUENCE [LARGE SCALE GENOMIC DNA]</scope>
    <source>
        <strain evidence="15 16">DSM 22027</strain>
    </source>
</reference>
<dbReference type="InterPro" id="IPR017568">
    <property type="entry name" value="3-oxoacyl-ACP_synth-2"/>
</dbReference>
<dbReference type="Gene3D" id="3.40.47.10">
    <property type="match status" value="1"/>
</dbReference>
<dbReference type="InterPro" id="IPR014030">
    <property type="entry name" value="Ketoacyl_synth_N"/>
</dbReference>
<sequence>MVEGAKRRVVVTGLGLVTPLGVGVEQNWTNVINGVSGIAPITRFNTEGFATRIAGEVKGFQPEEFIPKKDLRKMDIFLTYAIAAAQLAVQDASLTIDPSESPRAGVVMGCGLGGLTTIEECHKTLLQSGPRKISPFFIPMLIANMAPGLISIQHGAKGPNLSFQTACAAGTHAIGHAFHLIRDGAADIMITGGVESTITPLCVGGFNAMRALSTRNDEPERASRPFDKDRDGFVLGEGSAVLILEEAERARKRGVRIYAEVIGFGASGDAYHMTAPPPDAEGAALCMRAALNDAGIDPHEVDYINAHGTSTDLNDRLETLAIKTVFGDHVKKLAVSSTKSMTGHLLGAAGGVEGAYTVLTLYHDVIPPTINYETPDPDCDLDYVPNVARRASVHVALSNSFGFGGTNGTLVFKKWTE</sequence>
<keyword evidence="6 11" id="KW-0808">Transferase</keyword>
<evidence type="ECO:0000259" key="14">
    <source>
        <dbReference type="PROSITE" id="PS52004"/>
    </source>
</evidence>
<dbReference type="InterPro" id="IPR000794">
    <property type="entry name" value="Beta-ketoacyl_synthase"/>
</dbReference>
<dbReference type="SMART" id="SM00825">
    <property type="entry name" value="PKS_KS"/>
    <property type="match status" value="1"/>
</dbReference>
<keyword evidence="8" id="KW-0443">Lipid metabolism</keyword>
<dbReference type="SUPFAM" id="SSF53901">
    <property type="entry name" value="Thiolase-like"/>
    <property type="match status" value="2"/>
</dbReference>
<dbReference type="InterPro" id="IPR014031">
    <property type="entry name" value="Ketoacyl_synth_C"/>
</dbReference>
<dbReference type="PROSITE" id="PS52004">
    <property type="entry name" value="KS3_2"/>
    <property type="match status" value="1"/>
</dbReference>
<dbReference type="PANTHER" id="PTHR11712">
    <property type="entry name" value="POLYKETIDE SYNTHASE-RELATED"/>
    <property type="match status" value="1"/>
</dbReference>
<protein>
    <recommendedName>
        <fullName evidence="4 11">3-oxoacyl-[acyl-carrier-protein] synthase 2</fullName>
        <ecNumber evidence="3 11">2.3.1.179</ecNumber>
    </recommendedName>
</protein>
<keyword evidence="16" id="KW-1185">Reference proteome</keyword>
<dbReference type="Pfam" id="PF00109">
    <property type="entry name" value="ketoacyl-synt"/>
    <property type="match status" value="1"/>
</dbReference>
<dbReference type="InterPro" id="IPR018201">
    <property type="entry name" value="Ketoacyl_synth_AS"/>
</dbReference>
<evidence type="ECO:0000256" key="13">
    <source>
        <dbReference type="RuleBase" id="RU003694"/>
    </source>
</evidence>
<keyword evidence="7" id="KW-0276">Fatty acid metabolism</keyword>
<evidence type="ECO:0000313" key="15">
    <source>
        <dbReference type="EMBL" id="ROQ90637.1"/>
    </source>
</evidence>
<accession>A0A3N1UQ41</accession>
<dbReference type="PANTHER" id="PTHR11712:SF336">
    <property type="entry name" value="3-OXOACYL-[ACYL-CARRIER-PROTEIN] SYNTHASE, MITOCHONDRIAL"/>
    <property type="match status" value="1"/>
</dbReference>
<dbReference type="NCBIfam" id="TIGR03150">
    <property type="entry name" value="fabF"/>
    <property type="match status" value="1"/>
</dbReference>
<evidence type="ECO:0000256" key="11">
    <source>
        <dbReference type="PIRNR" id="PIRNR000447"/>
    </source>
</evidence>
<dbReference type="NCBIfam" id="NF005589">
    <property type="entry name" value="PRK07314.1"/>
    <property type="match status" value="1"/>
</dbReference>
<dbReference type="Pfam" id="PF02801">
    <property type="entry name" value="Ketoacyl-synt_C"/>
    <property type="match status" value="1"/>
</dbReference>
<keyword evidence="9 11" id="KW-0275">Fatty acid biosynthesis</keyword>
<keyword evidence="5 11" id="KW-0444">Lipid biosynthesis</keyword>
<evidence type="ECO:0000256" key="8">
    <source>
        <dbReference type="ARBA" id="ARBA00023098"/>
    </source>
</evidence>
<gene>
    <name evidence="15" type="ORF">EDC27_2518</name>
</gene>
<dbReference type="PROSITE" id="PS00606">
    <property type="entry name" value="KS3_1"/>
    <property type="match status" value="1"/>
</dbReference>
<evidence type="ECO:0000256" key="2">
    <source>
        <dbReference type="ARBA" id="ARBA00008467"/>
    </source>
</evidence>
<evidence type="ECO:0000256" key="7">
    <source>
        <dbReference type="ARBA" id="ARBA00022832"/>
    </source>
</evidence>